<keyword evidence="1" id="KW-0830">Ubiquinone</keyword>
<evidence type="ECO:0000313" key="1">
    <source>
        <dbReference type="EMBL" id="MBB6011131.1"/>
    </source>
</evidence>
<dbReference type="Gene3D" id="3.40.50.150">
    <property type="entry name" value="Vaccinia Virus protein VP39"/>
    <property type="match status" value="1"/>
</dbReference>
<comment type="caution">
    <text evidence="1">The sequence shown here is derived from an EMBL/GenBank/DDBJ whole genome shotgun (WGS) entry which is preliminary data.</text>
</comment>
<proteinExistence type="predicted"/>
<dbReference type="Proteomes" id="UP000533306">
    <property type="component" value="Unassembled WGS sequence"/>
</dbReference>
<dbReference type="SUPFAM" id="SSF53335">
    <property type="entry name" value="S-adenosyl-L-methionine-dependent methyltransferases"/>
    <property type="match status" value="1"/>
</dbReference>
<dbReference type="AlphaFoldDB" id="A0A7W9VTY4"/>
<keyword evidence="1" id="KW-0808">Transferase</keyword>
<dbReference type="RefSeq" id="WP_183825466.1">
    <property type="nucleotide sequence ID" value="NZ_JACHEU010000001.1"/>
</dbReference>
<keyword evidence="1" id="KW-0489">Methyltransferase</keyword>
<gene>
    <name evidence="1" type="ORF">HNR59_000476</name>
</gene>
<organism evidence="1 2">
    <name type="scientific">Aquamicrobium lusatiense</name>
    <dbReference type="NCBI Taxonomy" id="89772"/>
    <lineage>
        <taxon>Bacteria</taxon>
        <taxon>Pseudomonadati</taxon>
        <taxon>Pseudomonadota</taxon>
        <taxon>Alphaproteobacteria</taxon>
        <taxon>Hyphomicrobiales</taxon>
        <taxon>Phyllobacteriaceae</taxon>
        <taxon>Aquamicrobium</taxon>
    </lineage>
</organism>
<reference evidence="1 2" key="1">
    <citation type="submission" date="2020-08" db="EMBL/GenBank/DDBJ databases">
        <title>Genomic Encyclopedia of Type Strains, Phase IV (KMG-IV): sequencing the most valuable type-strain genomes for metagenomic binning, comparative biology and taxonomic classification.</title>
        <authorList>
            <person name="Goeker M."/>
        </authorList>
    </citation>
    <scope>NUCLEOTIDE SEQUENCE [LARGE SCALE GENOMIC DNA]</scope>
    <source>
        <strain evidence="1 2">DSM 11099</strain>
    </source>
</reference>
<dbReference type="CDD" id="cd02440">
    <property type="entry name" value="AdoMet_MTases"/>
    <property type="match status" value="1"/>
</dbReference>
<dbReference type="InterPro" id="IPR029063">
    <property type="entry name" value="SAM-dependent_MTases_sf"/>
</dbReference>
<protein>
    <submittedName>
        <fullName evidence="1">Ubiquinone/menaquinone biosynthesis C-methylase UbiE</fullName>
    </submittedName>
</protein>
<dbReference type="GO" id="GO:0032259">
    <property type="term" value="P:methylation"/>
    <property type="evidence" value="ECO:0007669"/>
    <property type="project" value="UniProtKB-KW"/>
</dbReference>
<dbReference type="Pfam" id="PF13489">
    <property type="entry name" value="Methyltransf_23"/>
    <property type="match status" value="1"/>
</dbReference>
<sequence>MADPSSRNVIDLYDRNAAEWESLRGTTLTEQPWLSAFLAAMPVAGKEVLDIGCGSGVPVARWLIGQGCRVTGVDGAAALIDRARSAFPDHRWIVEDMRTLSLTDKFHGLVAWHSFFHLPPEDQPAMFGHFGRLSAPGAALMFTSGTTHGEAIGSFAGSPLYHASLDADEYRTLLARNGFTLLNHVGNDPACGGATIWLARREG</sequence>
<evidence type="ECO:0000313" key="2">
    <source>
        <dbReference type="Proteomes" id="UP000533306"/>
    </source>
</evidence>
<keyword evidence="2" id="KW-1185">Reference proteome</keyword>
<accession>A0A7W9VTY4</accession>
<dbReference type="EMBL" id="JACHEU010000001">
    <property type="protein sequence ID" value="MBB6011131.1"/>
    <property type="molecule type" value="Genomic_DNA"/>
</dbReference>
<name>A0A7W9VTY4_9HYPH</name>
<dbReference type="GO" id="GO:0008168">
    <property type="term" value="F:methyltransferase activity"/>
    <property type="evidence" value="ECO:0007669"/>
    <property type="project" value="UniProtKB-KW"/>
</dbReference>